<protein>
    <recommendedName>
        <fullName evidence="2">B box-type domain-containing protein</fullName>
    </recommendedName>
</protein>
<keyword evidence="1" id="KW-0479">Metal-binding</keyword>
<comment type="caution">
    <text evidence="3">The sequence shown here is derived from an EMBL/GenBank/DDBJ whole genome shotgun (WGS) entry which is preliminary data.</text>
</comment>
<feature type="domain" description="B box-type" evidence="2">
    <location>
        <begin position="28"/>
        <end position="72"/>
    </location>
</feature>
<dbReference type="PROSITE" id="PS50119">
    <property type="entry name" value="ZF_BBOX"/>
    <property type="match status" value="1"/>
</dbReference>
<gene>
    <name evidence="3" type="ORF">DPMN_140411</name>
</gene>
<dbReference type="GO" id="GO:0008270">
    <property type="term" value="F:zinc ion binding"/>
    <property type="evidence" value="ECO:0007669"/>
    <property type="project" value="UniProtKB-KW"/>
</dbReference>
<dbReference type="InterPro" id="IPR000315">
    <property type="entry name" value="Znf_B-box"/>
</dbReference>
<reference evidence="3" key="1">
    <citation type="journal article" date="2019" name="bioRxiv">
        <title>The Genome of the Zebra Mussel, Dreissena polymorpha: A Resource for Invasive Species Research.</title>
        <authorList>
            <person name="McCartney M.A."/>
            <person name="Auch B."/>
            <person name="Kono T."/>
            <person name="Mallez S."/>
            <person name="Zhang Y."/>
            <person name="Obille A."/>
            <person name="Becker A."/>
            <person name="Abrahante J.E."/>
            <person name="Garbe J."/>
            <person name="Badalamenti J.P."/>
            <person name="Herman A."/>
            <person name="Mangelson H."/>
            <person name="Liachko I."/>
            <person name="Sullivan S."/>
            <person name="Sone E.D."/>
            <person name="Koren S."/>
            <person name="Silverstein K.A.T."/>
            <person name="Beckman K.B."/>
            <person name="Gohl D.M."/>
        </authorList>
    </citation>
    <scope>NUCLEOTIDE SEQUENCE</scope>
    <source>
        <strain evidence="3">Duluth1</strain>
        <tissue evidence="3">Whole animal</tissue>
    </source>
</reference>
<keyword evidence="1" id="KW-0862">Zinc</keyword>
<keyword evidence="4" id="KW-1185">Reference proteome</keyword>
<organism evidence="3 4">
    <name type="scientific">Dreissena polymorpha</name>
    <name type="common">Zebra mussel</name>
    <name type="synonym">Mytilus polymorpha</name>
    <dbReference type="NCBI Taxonomy" id="45954"/>
    <lineage>
        <taxon>Eukaryota</taxon>
        <taxon>Metazoa</taxon>
        <taxon>Spiralia</taxon>
        <taxon>Lophotrochozoa</taxon>
        <taxon>Mollusca</taxon>
        <taxon>Bivalvia</taxon>
        <taxon>Autobranchia</taxon>
        <taxon>Heteroconchia</taxon>
        <taxon>Euheterodonta</taxon>
        <taxon>Imparidentia</taxon>
        <taxon>Neoheterodontei</taxon>
        <taxon>Myida</taxon>
        <taxon>Dreissenoidea</taxon>
        <taxon>Dreissenidae</taxon>
        <taxon>Dreissena</taxon>
    </lineage>
</organism>
<sequence length="406" mass="46004">MKIKRMEANEGIDFGPCPGLTKLMDLRCGACRGSISTYFCVECERYYCEQCKRSHIADKKHKHVIGRSTLPSERNIANLGKSDACKVKDTLTRLNPLNDTDDERHTRVNKKNRFVLSSSRREVEHGSTDDRDEDEVLTPTQFSTQIMGDKDKTDIGSMKVVEDETVLLSDIVNKKLKRFAFYGKEFILVGLLTFETQPWGITKLRDYVYIISLPQEMAYREVHIIGTTMNFGRRVNLGIPSPACAIVDETIIFVDTVNVHFVTTDLKGDNACETFGSEIEGKFSRPNFMFYSKNHKLLYINDPDNGVFGINMVQKIITFHYQSRDMLCPVELSEDINGNIIILGNESNNIHVVSKACSLEYVVSLNEMELEGGPSCICYLQHKDLYLLCTSESFTVVLLPIKSSAH</sequence>
<proteinExistence type="predicted"/>
<dbReference type="Proteomes" id="UP000828390">
    <property type="component" value="Unassembled WGS sequence"/>
</dbReference>
<dbReference type="EMBL" id="JAIWYP010000006">
    <property type="protein sequence ID" value="KAH3811991.1"/>
    <property type="molecule type" value="Genomic_DNA"/>
</dbReference>
<keyword evidence="1" id="KW-0863">Zinc-finger</keyword>
<reference evidence="3" key="2">
    <citation type="submission" date="2020-11" db="EMBL/GenBank/DDBJ databases">
        <authorList>
            <person name="McCartney M.A."/>
            <person name="Auch B."/>
            <person name="Kono T."/>
            <person name="Mallez S."/>
            <person name="Becker A."/>
            <person name="Gohl D.M."/>
            <person name="Silverstein K.A.T."/>
            <person name="Koren S."/>
            <person name="Bechman K.B."/>
            <person name="Herman A."/>
            <person name="Abrahante J.E."/>
            <person name="Garbe J."/>
        </authorList>
    </citation>
    <scope>NUCLEOTIDE SEQUENCE</scope>
    <source>
        <strain evidence="3">Duluth1</strain>
        <tissue evidence="3">Whole animal</tissue>
    </source>
</reference>
<evidence type="ECO:0000256" key="1">
    <source>
        <dbReference type="PROSITE-ProRule" id="PRU00024"/>
    </source>
</evidence>
<evidence type="ECO:0000259" key="2">
    <source>
        <dbReference type="PROSITE" id="PS50119"/>
    </source>
</evidence>
<evidence type="ECO:0000313" key="4">
    <source>
        <dbReference type="Proteomes" id="UP000828390"/>
    </source>
</evidence>
<dbReference type="AlphaFoldDB" id="A0A9D4GAT6"/>
<accession>A0A9D4GAT6</accession>
<evidence type="ECO:0000313" key="3">
    <source>
        <dbReference type="EMBL" id="KAH3811991.1"/>
    </source>
</evidence>
<dbReference type="SUPFAM" id="SSF63829">
    <property type="entry name" value="Calcium-dependent phosphotriesterase"/>
    <property type="match status" value="1"/>
</dbReference>
<name>A0A9D4GAT6_DREPO</name>